<proteinExistence type="inferred from homology"/>
<evidence type="ECO:0000256" key="4">
    <source>
        <dbReference type="RuleBase" id="RU362042"/>
    </source>
</evidence>
<dbReference type="SUPFAM" id="SSF51306">
    <property type="entry name" value="LexA/Signal peptidase"/>
    <property type="match status" value="1"/>
</dbReference>
<keyword evidence="4 6" id="KW-0378">Hydrolase</keyword>
<evidence type="ECO:0000313" key="6">
    <source>
        <dbReference type="EMBL" id="QEP40358.1"/>
    </source>
</evidence>
<accession>A0A5C2HJ83</accession>
<dbReference type="Proteomes" id="UP000322644">
    <property type="component" value="Chromosome"/>
</dbReference>
<dbReference type="CDD" id="cd06530">
    <property type="entry name" value="S26_SPase_I"/>
    <property type="match status" value="1"/>
</dbReference>
<dbReference type="NCBIfam" id="TIGR02227">
    <property type="entry name" value="sigpep_I_bact"/>
    <property type="match status" value="1"/>
</dbReference>
<name>A0A5C2HJ83_9BACT</name>
<dbReference type="KEGG" id="apoc:APORC_0743"/>
<dbReference type="PANTHER" id="PTHR43390:SF1">
    <property type="entry name" value="CHLOROPLAST PROCESSING PEPTIDASE"/>
    <property type="match status" value="1"/>
</dbReference>
<organism evidence="6 7">
    <name type="scientific">Arcobacter porcinus</name>
    <dbReference type="NCBI Taxonomy" id="1935204"/>
    <lineage>
        <taxon>Bacteria</taxon>
        <taxon>Pseudomonadati</taxon>
        <taxon>Campylobacterota</taxon>
        <taxon>Epsilonproteobacteria</taxon>
        <taxon>Campylobacterales</taxon>
        <taxon>Arcobacteraceae</taxon>
        <taxon>Arcobacter</taxon>
    </lineage>
</organism>
<feature type="active site" evidence="3">
    <location>
        <position position="39"/>
    </location>
</feature>
<dbReference type="InterPro" id="IPR036286">
    <property type="entry name" value="LexA/Signal_pep-like_sf"/>
</dbReference>
<evidence type="ECO:0000256" key="3">
    <source>
        <dbReference type="PIRSR" id="PIRSR600223-1"/>
    </source>
</evidence>
<feature type="active site" evidence="3">
    <location>
        <position position="107"/>
    </location>
</feature>
<reference evidence="6 7" key="2">
    <citation type="submission" date="2019-09" db="EMBL/GenBank/DDBJ databases">
        <title>Taxonomic note: a critical rebuttal of the proposed division of the genus Arcobacter into six genera, emended descriptions of Arcobacter anaerophilus and the genus Arcobacter, and an assessment of genus-level boundaries for Epsilonproteobacteria using in silico genomic comparator tools.</title>
        <authorList>
            <person name="On S.L.W."/>
            <person name="Miller W.G."/>
            <person name="Biggs P."/>
            <person name="Cornelius A."/>
            <person name="Vandamme P."/>
        </authorList>
    </citation>
    <scope>NUCLEOTIDE SEQUENCE [LARGE SCALE GENOMIC DNA]</scope>
    <source>
        <strain evidence="6 7">CCUG 56899</strain>
    </source>
</reference>
<evidence type="ECO:0000256" key="2">
    <source>
        <dbReference type="ARBA" id="ARBA00019232"/>
    </source>
</evidence>
<dbReference type="EC" id="3.4.21.89" evidence="4"/>
<dbReference type="PRINTS" id="PR00727">
    <property type="entry name" value="LEADERPTASE"/>
</dbReference>
<dbReference type="PANTHER" id="PTHR43390">
    <property type="entry name" value="SIGNAL PEPTIDASE I"/>
    <property type="match status" value="1"/>
</dbReference>
<gene>
    <name evidence="6" type="primary">lepB</name>
    <name evidence="6" type="ORF">APORC_0743</name>
</gene>
<reference evidence="6 7" key="1">
    <citation type="submission" date="2019-09" db="EMBL/GenBank/DDBJ databases">
        <title>Complete genome sequencing of four Arcobacter species reveals a diverse suite of mobile elements.</title>
        <authorList>
            <person name="Miller W.G."/>
            <person name="Yee E."/>
            <person name="Bono J.L."/>
        </authorList>
    </citation>
    <scope>NUCLEOTIDE SEQUENCE [LARGE SCALE GENOMIC DNA]</scope>
    <source>
        <strain evidence="6 7">CCUG 56899</strain>
    </source>
</reference>
<evidence type="ECO:0000259" key="5">
    <source>
        <dbReference type="Pfam" id="PF10502"/>
    </source>
</evidence>
<keyword evidence="4" id="KW-1133">Transmembrane helix</keyword>
<feature type="domain" description="Peptidase S26" evidence="5">
    <location>
        <begin position="10"/>
        <end position="224"/>
    </location>
</feature>
<comment type="catalytic activity">
    <reaction evidence="4">
        <text>Cleavage of hydrophobic, N-terminal signal or leader sequences from secreted and periplasmic proteins.</text>
        <dbReference type="EC" id="3.4.21.89"/>
    </reaction>
</comment>
<dbReference type="Gene3D" id="2.10.109.10">
    <property type="entry name" value="Umud Fragment, subunit A"/>
    <property type="match status" value="1"/>
</dbReference>
<dbReference type="Pfam" id="PF10502">
    <property type="entry name" value="Peptidase_S26"/>
    <property type="match status" value="1"/>
</dbReference>
<keyword evidence="4" id="KW-0472">Membrane</keyword>
<sequence>MFKFLEKIYNWATTWTGTIIIVLGIIFFGAQAFIIPSGSMKNTLLIGDFLFVKKFSYGIPTPTIPWLEVKVLPDFNKNGHLIEGERPKRGDIVVFRYPHNPDIHYVKRAVATAGDTIFLQDKNLFLHPKEGNAFVIKNYKEHEIVEIDNKLYVKNPYQKDYPGINYDDNVTRQNMYQELFDKPKTIIPEDETFMMGDNRDHSNDSRFWGSVHYKYIVGKPWFVYFSWDSNYKIRWDRVFKTVDTLQKEANTKTETTHLEGIY</sequence>
<dbReference type="InterPro" id="IPR000223">
    <property type="entry name" value="Pept_S26A_signal_pept_1"/>
</dbReference>
<dbReference type="GO" id="GO:0006465">
    <property type="term" value="P:signal peptide processing"/>
    <property type="evidence" value="ECO:0007669"/>
    <property type="project" value="InterPro"/>
</dbReference>
<comment type="subcellular location">
    <subcellularLocation>
        <location evidence="4">Membrane</location>
        <topology evidence="4">Single-pass type II membrane protein</topology>
    </subcellularLocation>
</comment>
<dbReference type="GO" id="GO:0016020">
    <property type="term" value="C:membrane"/>
    <property type="evidence" value="ECO:0007669"/>
    <property type="project" value="UniProtKB-SubCell"/>
</dbReference>
<evidence type="ECO:0000313" key="7">
    <source>
        <dbReference type="Proteomes" id="UP000322644"/>
    </source>
</evidence>
<evidence type="ECO:0000256" key="1">
    <source>
        <dbReference type="ARBA" id="ARBA00009370"/>
    </source>
</evidence>
<dbReference type="RefSeq" id="WP_066246534.1">
    <property type="nucleotide sequence ID" value="NZ_CP036246.2"/>
</dbReference>
<dbReference type="AlphaFoldDB" id="A0A5C2HJ83"/>
<feature type="transmembrane region" description="Helical" evidence="4">
    <location>
        <begin position="12"/>
        <end position="35"/>
    </location>
</feature>
<dbReference type="EMBL" id="CP036246">
    <property type="protein sequence ID" value="QEP40358.1"/>
    <property type="molecule type" value="Genomic_DNA"/>
</dbReference>
<dbReference type="GO" id="GO:0009003">
    <property type="term" value="F:signal peptidase activity"/>
    <property type="evidence" value="ECO:0007669"/>
    <property type="project" value="UniProtKB-EC"/>
</dbReference>
<dbReference type="InterPro" id="IPR019533">
    <property type="entry name" value="Peptidase_S26"/>
</dbReference>
<dbReference type="GO" id="GO:0004252">
    <property type="term" value="F:serine-type endopeptidase activity"/>
    <property type="evidence" value="ECO:0007669"/>
    <property type="project" value="InterPro"/>
</dbReference>
<comment type="similarity">
    <text evidence="1 4">Belongs to the peptidase S26 family.</text>
</comment>
<keyword evidence="4" id="KW-0812">Transmembrane</keyword>
<keyword evidence="4" id="KW-0645">Protease</keyword>
<protein>
    <recommendedName>
        <fullName evidence="2 4">Signal peptidase I</fullName>
        <ecNumber evidence="4">3.4.21.89</ecNumber>
    </recommendedName>
</protein>